<comment type="caution">
    <text evidence="1">The sequence shown here is derived from an EMBL/GenBank/DDBJ whole genome shotgun (WGS) entry which is preliminary data.</text>
</comment>
<reference evidence="1 2" key="1">
    <citation type="journal article" date="2024" name="G3 (Bethesda)">
        <title>Genome assembly of Hibiscus sabdariffa L. provides insights into metabolisms of medicinal natural products.</title>
        <authorList>
            <person name="Kim T."/>
        </authorList>
    </citation>
    <scope>NUCLEOTIDE SEQUENCE [LARGE SCALE GENOMIC DNA]</scope>
    <source>
        <strain evidence="1">TK-2024</strain>
        <tissue evidence="1">Old leaves</tissue>
    </source>
</reference>
<gene>
    <name evidence="1" type="ORF">V6N12_002836</name>
</gene>
<sequence>MTPQNSKTTLVNPRIDADITVSLSGLANGRPPDFLIPIQVPARLECVANSINEEDQCVMKKIRGNDDKVMDVRGGDFDGPTQGTTLVVGDDVMVCDGSDLEGGVGGVQSKPTFRDMLTGRMTMSSVGPSMLDLEWIWKTKMCRLRRWMVHQ</sequence>
<accession>A0ABR2EC89</accession>
<dbReference type="Proteomes" id="UP001472677">
    <property type="component" value="Unassembled WGS sequence"/>
</dbReference>
<organism evidence="1 2">
    <name type="scientific">Hibiscus sabdariffa</name>
    <name type="common">roselle</name>
    <dbReference type="NCBI Taxonomy" id="183260"/>
    <lineage>
        <taxon>Eukaryota</taxon>
        <taxon>Viridiplantae</taxon>
        <taxon>Streptophyta</taxon>
        <taxon>Embryophyta</taxon>
        <taxon>Tracheophyta</taxon>
        <taxon>Spermatophyta</taxon>
        <taxon>Magnoliopsida</taxon>
        <taxon>eudicotyledons</taxon>
        <taxon>Gunneridae</taxon>
        <taxon>Pentapetalae</taxon>
        <taxon>rosids</taxon>
        <taxon>malvids</taxon>
        <taxon>Malvales</taxon>
        <taxon>Malvaceae</taxon>
        <taxon>Malvoideae</taxon>
        <taxon>Hibiscus</taxon>
    </lineage>
</organism>
<evidence type="ECO:0000313" key="2">
    <source>
        <dbReference type="Proteomes" id="UP001472677"/>
    </source>
</evidence>
<name>A0ABR2EC89_9ROSI</name>
<evidence type="ECO:0000313" key="1">
    <source>
        <dbReference type="EMBL" id="KAK8556434.1"/>
    </source>
</evidence>
<proteinExistence type="predicted"/>
<protein>
    <submittedName>
        <fullName evidence="1">Uncharacterized protein</fullName>
    </submittedName>
</protein>
<dbReference type="EMBL" id="JBBPBM010000017">
    <property type="protein sequence ID" value="KAK8556434.1"/>
    <property type="molecule type" value="Genomic_DNA"/>
</dbReference>
<keyword evidence="2" id="KW-1185">Reference proteome</keyword>